<feature type="region of interest" description="Disordered" evidence="2">
    <location>
        <begin position="378"/>
        <end position="398"/>
    </location>
</feature>
<dbReference type="Gene3D" id="3.30.40.10">
    <property type="entry name" value="Zinc/RING finger domain, C3HC4 (zinc finger)"/>
    <property type="match status" value="1"/>
</dbReference>
<evidence type="ECO:0000256" key="1">
    <source>
        <dbReference type="PROSITE-ProRule" id="PRU00175"/>
    </source>
</evidence>
<evidence type="ECO:0000313" key="4">
    <source>
        <dbReference type="EnsemblPlants" id="Kaladp0024s0631.1.v1.1"/>
    </source>
</evidence>
<dbReference type="SMART" id="SM00184">
    <property type="entry name" value="RING"/>
    <property type="match status" value="1"/>
</dbReference>
<evidence type="ECO:0000259" key="3">
    <source>
        <dbReference type="PROSITE" id="PS50089"/>
    </source>
</evidence>
<feature type="domain" description="RING-type" evidence="3">
    <location>
        <begin position="26"/>
        <end position="71"/>
    </location>
</feature>
<proteinExistence type="predicted"/>
<keyword evidence="1" id="KW-0862">Zinc</keyword>
<dbReference type="InterPro" id="IPR001841">
    <property type="entry name" value="Znf_RING"/>
</dbReference>
<evidence type="ECO:0000256" key="2">
    <source>
        <dbReference type="SAM" id="MobiDB-lite"/>
    </source>
</evidence>
<sequence length="398" mass="44612">MVGSSPDHHHFLLEPPLSPDPSSVPCSICLDAVLNDAQRSFAKLKCGHQFHLDCIGSAFNIKGAMQCPNCRTVEKGRWLYTNEAAHALPEYNVDDWIPDQEQYELAFPEMPLGVHWCPFSGLARYRSMLEDVDAPSAMYQGLPEQALFAEHTAASTVSHSYITYIGQPPPSNATDSLEQPLFNHHWNVITHGDVPITHGFPVMDFQYQRWIHRRLPISGQIDGGDQVSNPTSVTMRHVRDEPVTRSTSSTHTLLLGQGSGSRAFGPFLPSVVPPPPGRTHERILYVPPPPVFQQSGSAPAIPPMQRNRRYYFDQRPSVVPTQPTHPDQNRAYYVMHPQAGQSHREVLHPVPSHMHPWDCFPVSSLDNVDLNWPPLHQATGHSEAGNNRSGSVWQRHWS</sequence>
<reference evidence="4" key="1">
    <citation type="submission" date="2021-01" db="UniProtKB">
        <authorList>
            <consortium name="EnsemblPlants"/>
        </authorList>
    </citation>
    <scope>IDENTIFICATION</scope>
</reference>
<dbReference type="Pfam" id="PF13639">
    <property type="entry name" value="zf-RING_2"/>
    <property type="match status" value="1"/>
</dbReference>
<dbReference type="PROSITE" id="PS50089">
    <property type="entry name" value="ZF_RING_2"/>
    <property type="match status" value="1"/>
</dbReference>
<dbReference type="Proteomes" id="UP000594263">
    <property type="component" value="Unplaced"/>
</dbReference>
<dbReference type="Gramene" id="Kaladp0024s0631.1.v1.1">
    <property type="protein sequence ID" value="Kaladp0024s0631.1.v1.1"/>
    <property type="gene ID" value="Kaladp0024s0631.v1.1"/>
</dbReference>
<dbReference type="GO" id="GO:0004842">
    <property type="term" value="F:ubiquitin-protein transferase activity"/>
    <property type="evidence" value="ECO:0007669"/>
    <property type="project" value="InterPro"/>
</dbReference>
<keyword evidence="5" id="KW-1185">Reference proteome</keyword>
<keyword evidence="1" id="KW-0863">Zinc-finger</keyword>
<organism evidence="4 5">
    <name type="scientific">Kalanchoe fedtschenkoi</name>
    <name type="common">Lavender scallops</name>
    <name type="synonym">South American air plant</name>
    <dbReference type="NCBI Taxonomy" id="63787"/>
    <lineage>
        <taxon>Eukaryota</taxon>
        <taxon>Viridiplantae</taxon>
        <taxon>Streptophyta</taxon>
        <taxon>Embryophyta</taxon>
        <taxon>Tracheophyta</taxon>
        <taxon>Spermatophyta</taxon>
        <taxon>Magnoliopsida</taxon>
        <taxon>eudicotyledons</taxon>
        <taxon>Gunneridae</taxon>
        <taxon>Pentapetalae</taxon>
        <taxon>Saxifragales</taxon>
        <taxon>Crassulaceae</taxon>
        <taxon>Kalanchoe</taxon>
    </lineage>
</organism>
<dbReference type="OMA" id="QWLYADG"/>
<dbReference type="SUPFAM" id="SSF57850">
    <property type="entry name" value="RING/U-box"/>
    <property type="match status" value="1"/>
</dbReference>
<dbReference type="EnsemblPlants" id="Kaladp0024s0631.1.v1.1">
    <property type="protein sequence ID" value="Kaladp0024s0631.1.v1.1"/>
    <property type="gene ID" value="Kaladp0024s0631.v1.1"/>
</dbReference>
<accession>A0A7N0T7E6</accession>
<name>A0A7N0T7E6_KALFE</name>
<protein>
    <recommendedName>
        <fullName evidence="3">RING-type domain-containing protein</fullName>
    </recommendedName>
</protein>
<dbReference type="AlphaFoldDB" id="A0A7N0T7E6"/>
<dbReference type="GO" id="GO:0008270">
    <property type="term" value="F:zinc ion binding"/>
    <property type="evidence" value="ECO:0007669"/>
    <property type="project" value="UniProtKB-KW"/>
</dbReference>
<dbReference type="PANTHER" id="PTHR46798">
    <property type="entry name" value="OS09G0511500 PROTEIN"/>
    <property type="match status" value="1"/>
</dbReference>
<dbReference type="PANTHER" id="PTHR46798:SF3">
    <property type="entry name" value="RING FINGER FAMILY PROTEIN"/>
    <property type="match status" value="1"/>
</dbReference>
<evidence type="ECO:0000313" key="5">
    <source>
        <dbReference type="Proteomes" id="UP000594263"/>
    </source>
</evidence>
<keyword evidence="1" id="KW-0479">Metal-binding</keyword>
<dbReference type="InterPro" id="IPR044274">
    <property type="entry name" value="RFI2"/>
</dbReference>
<dbReference type="InterPro" id="IPR013083">
    <property type="entry name" value="Znf_RING/FYVE/PHD"/>
</dbReference>